<name>A0ABY8XZ61_9PSEU</name>
<accession>A0ABY8XZ61</accession>
<reference evidence="1 2" key="1">
    <citation type="submission" date="2023-06" db="EMBL/GenBank/DDBJ databases">
        <authorList>
            <person name="Oyuntsetseg B."/>
            <person name="Kim S.B."/>
        </authorList>
    </citation>
    <scope>NUCLEOTIDE SEQUENCE [LARGE SCALE GENOMIC DNA]</scope>
    <source>
        <strain evidence="1 2">2-2</strain>
    </source>
</reference>
<evidence type="ECO:0000313" key="1">
    <source>
        <dbReference type="EMBL" id="WIV61035.1"/>
    </source>
</evidence>
<keyword evidence="2" id="KW-1185">Reference proteome</keyword>
<dbReference type="RefSeq" id="WP_285458648.1">
    <property type="nucleotide sequence ID" value="NZ_CP127173.1"/>
</dbReference>
<sequence length="51" mass="5467">MHSEELFAAYAEFTTPADLAAPSADAHLVSRNTTTPGFLSYAEPRQEPAGE</sequence>
<protein>
    <submittedName>
        <fullName evidence="1">Uncharacterized protein</fullName>
    </submittedName>
</protein>
<evidence type="ECO:0000313" key="2">
    <source>
        <dbReference type="Proteomes" id="UP001227101"/>
    </source>
</evidence>
<proteinExistence type="predicted"/>
<dbReference type="EMBL" id="CP127173">
    <property type="protein sequence ID" value="WIV61035.1"/>
    <property type="molecule type" value="Genomic_DNA"/>
</dbReference>
<organism evidence="1 2">
    <name type="scientific">Amycolatopsis nalaikhensis</name>
    <dbReference type="NCBI Taxonomy" id="715472"/>
    <lineage>
        <taxon>Bacteria</taxon>
        <taxon>Bacillati</taxon>
        <taxon>Actinomycetota</taxon>
        <taxon>Actinomycetes</taxon>
        <taxon>Pseudonocardiales</taxon>
        <taxon>Pseudonocardiaceae</taxon>
        <taxon>Amycolatopsis</taxon>
    </lineage>
</organism>
<dbReference type="Proteomes" id="UP001227101">
    <property type="component" value="Chromosome"/>
</dbReference>
<gene>
    <name evidence="1" type="ORF">QP939_21755</name>
</gene>